<feature type="domain" description="ISXO2-like transposase" evidence="1">
    <location>
        <begin position="95"/>
        <end position="232"/>
    </location>
</feature>
<dbReference type="InterPro" id="IPR024442">
    <property type="entry name" value="Transposase_Zn_ribbon"/>
</dbReference>
<evidence type="ECO:0000313" key="2">
    <source>
        <dbReference type="EMBL" id="SVB91807.1"/>
    </source>
</evidence>
<dbReference type="PANTHER" id="PTHR47163:SF2">
    <property type="entry name" value="SI:DKEY-17M8.2"/>
    <property type="match status" value="1"/>
</dbReference>
<dbReference type="PANTHER" id="PTHR47163">
    <property type="entry name" value="DDE_TNP_IS1595 DOMAIN-CONTAINING PROTEIN"/>
    <property type="match status" value="1"/>
</dbReference>
<dbReference type="NCBIfam" id="NF033547">
    <property type="entry name" value="transpos_IS1595"/>
    <property type="match status" value="1"/>
</dbReference>
<dbReference type="EMBL" id="UINC01063799">
    <property type="protein sequence ID" value="SVB91807.1"/>
    <property type="molecule type" value="Genomic_DNA"/>
</dbReference>
<dbReference type="Pfam" id="PF12762">
    <property type="entry name" value="DDE_Tnp_IS1595"/>
    <property type="match status" value="1"/>
</dbReference>
<gene>
    <name evidence="2" type="ORF">METZ01_LOCUS244661</name>
</gene>
<protein>
    <recommendedName>
        <fullName evidence="1">ISXO2-like transposase domain-containing protein</fullName>
    </recommendedName>
</protein>
<dbReference type="AlphaFoldDB" id="A0A382HXW9"/>
<reference evidence="2" key="1">
    <citation type="submission" date="2018-05" db="EMBL/GenBank/DDBJ databases">
        <authorList>
            <person name="Lanie J.A."/>
            <person name="Ng W.-L."/>
            <person name="Kazmierczak K.M."/>
            <person name="Andrzejewski T.M."/>
            <person name="Davidsen T.M."/>
            <person name="Wayne K.J."/>
            <person name="Tettelin H."/>
            <person name="Glass J.I."/>
            <person name="Rusch D."/>
            <person name="Podicherti R."/>
            <person name="Tsui H.-C.T."/>
            <person name="Winkler M.E."/>
        </authorList>
    </citation>
    <scope>NUCLEOTIDE SEQUENCE</scope>
</reference>
<dbReference type="SMART" id="SM01126">
    <property type="entry name" value="DDE_Tnp_IS1595"/>
    <property type="match status" value="1"/>
</dbReference>
<proteinExistence type="predicted"/>
<evidence type="ECO:0000259" key="1">
    <source>
        <dbReference type="SMART" id="SM01126"/>
    </source>
</evidence>
<dbReference type="InterPro" id="IPR053164">
    <property type="entry name" value="IS1016-like_transposase"/>
</dbReference>
<sequence length="252" mass="30100">MLEIVERIIHGKQCPNCGNERLYRLKDKRFKCSECLHKYSPFRVEKDLKLLHYFSLEIPARKSTRDLGFSYNMVRNHYMNYRVEIFDYLAEEFRKLSGEIECDESYFGGKKKGPRGRGAREKVKVFGMLERQGRIFTAIVDNVTAETLMNEIIDHAEKGSVFYTDKFKSYKSLKFYGKHITVDHGKEFGKGRKHINGLEGFWSFAKERLLKYHGVSKAYFHLYLKEMEFRYNYRKENIYHKLVNIHFSPFFN</sequence>
<accession>A0A382HXW9</accession>
<name>A0A382HXW9_9ZZZZ</name>
<organism evidence="2">
    <name type="scientific">marine metagenome</name>
    <dbReference type="NCBI Taxonomy" id="408172"/>
    <lineage>
        <taxon>unclassified sequences</taxon>
        <taxon>metagenomes</taxon>
        <taxon>ecological metagenomes</taxon>
    </lineage>
</organism>
<dbReference type="Pfam" id="PF12760">
    <property type="entry name" value="Zn_ribbon_IS1595"/>
    <property type="match status" value="1"/>
</dbReference>
<dbReference type="InterPro" id="IPR024445">
    <property type="entry name" value="Tnp_ISXO2-like"/>
</dbReference>